<keyword evidence="3" id="KW-1185">Reference proteome</keyword>
<dbReference type="GO" id="GO:0006893">
    <property type="term" value="P:Golgi to plasma membrane transport"/>
    <property type="evidence" value="ECO:0007669"/>
    <property type="project" value="TreeGrafter"/>
</dbReference>
<dbReference type="PANTHER" id="PTHR16092:SF14">
    <property type="entry name" value="EXOCYST COMPLEX COMPONENT 1 ISOFORM X1"/>
    <property type="match status" value="1"/>
</dbReference>
<protein>
    <submittedName>
        <fullName evidence="2">Unnamed protein product</fullName>
    </submittedName>
</protein>
<dbReference type="AlphaFoldDB" id="A0A9W6XL28"/>
<dbReference type="OrthoDB" id="27109at2759"/>
<name>A0A9W6XL28_9STRA</name>
<dbReference type="EMBL" id="BSXT01001289">
    <property type="protein sequence ID" value="GMF40845.1"/>
    <property type="molecule type" value="Genomic_DNA"/>
</dbReference>
<evidence type="ECO:0000313" key="3">
    <source>
        <dbReference type="Proteomes" id="UP001165121"/>
    </source>
</evidence>
<accession>A0A9W6XL28</accession>
<organism evidence="2 3">
    <name type="scientific">Phytophthora fragariaefolia</name>
    <dbReference type="NCBI Taxonomy" id="1490495"/>
    <lineage>
        <taxon>Eukaryota</taxon>
        <taxon>Sar</taxon>
        <taxon>Stramenopiles</taxon>
        <taxon>Oomycota</taxon>
        <taxon>Peronosporomycetes</taxon>
        <taxon>Peronosporales</taxon>
        <taxon>Peronosporaceae</taxon>
        <taxon>Phytophthora</taxon>
    </lineage>
</organism>
<dbReference type="PANTHER" id="PTHR16092">
    <property type="entry name" value="SEC3/SYNTAXIN-RELATED"/>
    <property type="match status" value="1"/>
</dbReference>
<dbReference type="GO" id="GO:0000145">
    <property type="term" value="C:exocyst"/>
    <property type="evidence" value="ECO:0007669"/>
    <property type="project" value="TreeGrafter"/>
</dbReference>
<proteinExistence type="predicted"/>
<evidence type="ECO:0000313" key="2">
    <source>
        <dbReference type="EMBL" id="GMF40845.1"/>
    </source>
</evidence>
<dbReference type="GO" id="GO:0005886">
    <property type="term" value="C:plasma membrane"/>
    <property type="evidence" value="ECO:0007669"/>
    <property type="project" value="TreeGrafter"/>
</dbReference>
<sequence length="770" mass="84950">MDVVAPPESMETGKGKPLGSISRDDVRHTLHTHFHSTKVNPRPSMGGGGSNTITTRKRVCSFLQVQKPKSVAETKRLFGHGVTTTKYFVLCVTVQDSVKSGAAQLELHYVQLLSNLSVDVCHSWNLTALDTIEHNGIGPDKTRGAFALFFTGEATSWQWLVETRESATAMHEFLWSLCALAVQNNVRGVGLGNTSRFLDELTSFEFLLTEMKKNESLKEGETGKGDATGKKTVDNNAGIDVSGLRLSSPESDEALSLLNDVNWNEVQLSSVEDDLRKKLRALEDENIAFLLSLDGDASVAPSSTVANHSPKVTSVDKILEAIDAVQERITLIQDWTNESDESLEQTSSSMQHFEALNNQLEMHFKNSVSLEEVLAKLMAKVEVPQQHMKVFVSVVDVFPGEVGGSTTNVASGVDDGRDVGVAERLRRVIAAIDAMDQAIKSTQAFPASEMTAFRARGDELSKLVIIFGEKLCATFDSFLQRKIKQWVSSRDGSSDGGGSEEVNWNFTSDPLHHTLTDYQSLFAHVNSLDPRILVALRQTYSKQLASVYNTHAQSLFRCLRDKLPRTSKHHFHKPTSIQSRGIHLSSSFFSVGDTMCASPLMQQALDHLTPLVTSEQRLVARLFFPSPTDRGNNAVGKQELEELTVMMEGVFEKLLKRMIEFGEAAGLRNILDALALVLQMKRMLIKFTEEQVYHRLSKPFNASVSDIVVAMKQEAWISAQNVDTKMAGVLAPTKKVVVRSAITVLAALVGDLLFSVSVEYDCSDGRKRGW</sequence>
<dbReference type="GO" id="GO:0006887">
    <property type="term" value="P:exocytosis"/>
    <property type="evidence" value="ECO:0007669"/>
    <property type="project" value="TreeGrafter"/>
</dbReference>
<feature type="region of interest" description="Disordered" evidence="1">
    <location>
        <begin position="1"/>
        <end position="22"/>
    </location>
</feature>
<gene>
    <name evidence="2" type="ORF">Pfra01_001268100</name>
</gene>
<reference evidence="2" key="1">
    <citation type="submission" date="2023-04" db="EMBL/GenBank/DDBJ databases">
        <title>Phytophthora fragariaefolia NBRC 109709.</title>
        <authorList>
            <person name="Ichikawa N."/>
            <person name="Sato H."/>
            <person name="Tonouchi N."/>
        </authorList>
    </citation>
    <scope>NUCLEOTIDE SEQUENCE</scope>
    <source>
        <strain evidence="2">NBRC 109709</strain>
    </source>
</reference>
<evidence type="ECO:0000256" key="1">
    <source>
        <dbReference type="SAM" id="MobiDB-lite"/>
    </source>
</evidence>
<comment type="caution">
    <text evidence="2">The sequence shown here is derived from an EMBL/GenBank/DDBJ whole genome shotgun (WGS) entry which is preliminary data.</text>
</comment>
<dbReference type="GO" id="GO:0005546">
    <property type="term" value="F:phosphatidylinositol-4,5-bisphosphate binding"/>
    <property type="evidence" value="ECO:0007669"/>
    <property type="project" value="TreeGrafter"/>
</dbReference>
<dbReference type="Proteomes" id="UP001165121">
    <property type="component" value="Unassembled WGS sequence"/>
</dbReference>